<organism evidence="2 3">
    <name type="scientific">Coniochaeta ligniaria NRRL 30616</name>
    <dbReference type="NCBI Taxonomy" id="1408157"/>
    <lineage>
        <taxon>Eukaryota</taxon>
        <taxon>Fungi</taxon>
        <taxon>Dikarya</taxon>
        <taxon>Ascomycota</taxon>
        <taxon>Pezizomycotina</taxon>
        <taxon>Sordariomycetes</taxon>
        <taxon>Sordariomycetidae</taxon>
        <taxon>Coniochaetales</taxon>
        <taxon>Coniochaetaceae</taxon>
        <taxon>Coniochaeta</taxon>
    </lineage>
</organism>
<dbReference type="Proteomes" id="UP000182658">
    <property type="component" value="Unassembled WGS sequence"/>
</dbReference>
<evidence type="ECO:0000256" key="1">
    <source>
        <dbReference type="SAM" id="MobiDB-lite"/>
    </source>
</evidence>
<feature type="compositionally biased region" description="Basic and acidic residues" evidence="1">
    <location>
        <begin position="47"/>
        <end position="63"/>
    </location>
</feature>
<dbReference type="AlphaFoldDB" id="A0A1J7IL66"/>
<evidence type="ECO:0000313" key="2">
    <source>
        <dbReference type="EMBL" id="OIW28311.1"/>
    </source>
</evidence>
<reference evidence="2 3" key="1">
    <citation type="submission" date="2016-10" db="EMBL/GenBank/DDBJ databases">
        <title>Draft genome sequence of Coniochaeta ligniaria NRRL30616, a lignocellulolytic fungus for bioabatement of inhibitors in plant biomass hydrolysates.</title>
        <authorList>
            <consortium name="DOE Joint Genome Institute"/>
            <person name="Jimenez D.J."/>
            <person name="Hector R.E."/>
            <person name="Riley R."/>
            <person name="Sun H."/>
            <person name="Grigoriev I.V."/>
            <person name="Van Elsas J.D."/>
            <person name="Nichols N.N."/>
        </authorList>
    </citation>
    <scope>NUCLEOTIDE SEQUENCE [LARGE SCALE GENOMIC DNA]</scope>
    <source>
        <strain evidence="2 3">NRRL 30616</strain>
    </source>
</reference>
<gene>
    <name evidence="2" type="ORF">CONLIGDRAFT_703209</name>
</gene>
<feature type="compositionally biased region" description="Low complexity" evidence="1">
    <location>
        <begin position="164"/>
        <end position="182"/>
    </location>
</feature>
<feature type="compositionally biased region" description="Polar residues" evidence="1">
    <location>
        <begin position="107"/>
        <end position="123"/>
    </location>
</feature>
<feature type="compositionally biased region" description="Low complexity" evidence="1">
    <location>
        <begin position="136"/>
        <end position="148"/>
    </location>
</feature>
<feature type="compositionally biased region" description="Low complexity" evidence="1">
    <location>
        <begin position="36"/>
        <end position="46"/>
    </location>
</feature>
<name>A0A1J7IL66_9PEZI</name>
<sequence length="472" mass="51579">MSHNQGLKAIFAGLRKKSDNDGEQSTSTASPKLDKTSATGTSGGLATREEMSTPERTLKRKETVIFNPIQPKGKGKATVALAPSSPSYSFGASSLSSPASTVKDLPTSPSYSVGSASPPSTADQIPASKGKDVAASPSDSVGSSSLSSTADKIRASKGKDVAASPSHSVGSSSLSSTASTISEPMANRPGVHFFCHESRALHGDPKTGKETGDIILAGFNDDQSYDDLIRTDPSTTYKVPRLHIASVEELREGGGVTARMASQYVQQIKRGVPDGNRRGGAGSQSDVVVPRQTMGMMNTKNGDQKYFMLGPNDLIVFEPLAIHWRDQVNPWACNGENVYPFAHNGHFGRTPLMHFAWEWLRYTDKFVSRPVPAVPGVHIWLIDYELRRGVKQERKTEAQGHRHVFYGRGCRYVEVQRQDKEWNDGRKPGDRAALMQVKLWEQRREQDVYTEHTYNSYNWPTVGVLACEIGDY</sequence>
<dbReference type="InParanoid" id="A0A1J7IL66"/>
<feature type="region of interest" description="Disordered" evidence="1">
    <location>
        <begin position="1"/>
        <end position="183"/>
    </location>
</feature>
<evidence type="ECO:0000313" key="3">
    <source>
        <dbReference type="Proteomes" id="UP000182658"/>
    </source>
</evidence>
<dbReference type="OrthoDB" id="3596450at2759"/>
<feature type="compositionally biased region" description="Low complexity" evidence="1">
    <location>
        <begin position="82"/>
        <end position="100"/>
    </location>
</feature>
<protein>
    <submittedName>
        <fullName evidence="2">Uncharacterized protein</fullName>
    </submittedName>
</protein>
<feature type="compositionally biased region" description="Basic and acidic residues" evidence="1">
    <location>
        <begin position="151"/>
        <end position="160"/>
    </location>
</feature>
<proteinExistence type="predicted"/>
<dbReference type="EMBL" id="KV875098">
    <property type="protein sequence ID" value="OIW28311.1"/>
    <property type="molecule type" value="Genomic_DNA"/>
</dbReference>
<keyword evidence="3" id="KW-1185">Reference proteome</keyword>
<accession>A0A1J7IL66</accession>